<keyword evidence="6 7" id="KW-0449">Lipoprotein</keyword>
<dbReference type="NCBIfam" id="NF047847">
    <property type="entry name" value="SS_mature_LptM"/>
    <property type="match status" value="1"/>
</dbReference>
<proteinExistence type="predicted"/>
<evidence type="ECO:0000256" key="2">
    <source>
        <dbReference type="ARBA" id="ARBA00022729"/>
    </source>
</evidence>
<dbReference type="PROSITE" id="PS51257">
    <property type="entry name" value="PROKAR_LIPOPROTEIN"/>
    <property type="match status" value="1"/>
</dbReference>
<protein>
    <submittedName>
        <fullName evidence="7">Lipoprotein</fullName>
    </submittedName>
</protein>
<dbReference type="KEGG" id="chrm:FYK34_17740"/>
<accession>A0A5C1DKP5</accession>
<keyword evidence="4" id="KW-0564">Palmitate</keyword>
<evidence type="ECO:0000256" key="3">
    <source>
        <dbReference type="ARBA" id="ARBA00023136"/>
    </source>
</evidence>
<sequence length="39" mass="4002">MRTLLACAGLILLLTACGYKGPLVLPQQPGPQHAASAAR</sequence>
<comment type="subcellular location">
    <subcellularLocation>
        <location evidence="1">Cell outer membrane</location>
        <topology evidence="1">Lipid-anchor</topology>
    </subcellularLocation>
</comment>
<evidence type="ECO:0000256" key="6">
    <source>
        <dbReference type="ARBA" id="ARBA00023288"/>
    </source>
</evidence>
<name>A0A5C1DKP5_9NEIS</name>
<evidence type="ECO:0000256" key="1">
    <source>
        <dbReference type="ARBA" id="ARBA00004459"/>
    </source>
</evidence>
<gene>
    <name evidence="7" type="ORF">FYK34_17740</name>
</gene>
<evidence type="ECO:0000256" key="5">
    <source>
        <dbReference type="ARBA" id="ARBA00023237"/>
    </source>
</evidence>
<evidence type="ECO:0000313" key="8">
    <source>
        <dbReference type="Proteomes" id="UP000322079"/>
    </source>
</evidence>
<dbReference type="Proteomes" id="UP000322079">
    <property type="component" value="Chromosome"/>
</dbReference>
<evidence type="ECO:0000313" key="7">
    <source>
        <dbReference type="EMBL" id="QEL57275.1"/>
    </source>
</evidence>
<evidence type="ECO:0000256" key="4">
    <source>
        <dbReference type="ARBA" id="ARBA00023139"/>
    </source>
</evidence>
<keyword evidence="8" id="KW-1185">Reference proteome</keyword>
<dbReference type="EMBL" id="CP043473">
    <property type="protein sequence ID" value="QEL57275.1"/>
    <property type="molecule type" value="Genomic_DNA"/>
</dbReference>
<dbReference type="InterPro" id="IPR032831">
    <property type="entry name" value="LptM_cons"/>
</dbReference>
<reference evidence="7 8" key="1">
    <citation type="submission" date="2019-08" db="EMBL/GenBank/DDBJ databases">
        <title>Chromobacterium paludis, a novel bacterium isolated from a Maryland marsh pond.</title>
        <authorList>
            <person name="Blackburn M.B."/>
            <person name="Gundersen-Rindal D.E."/>
        </authorList>
    </citation>
    <scope>NUCLEOTIDE SEQUENCE [LARGE SCALE GENOMIC DNA]</scope>
    <source>
        <strain evidence="8">IIBBL 257-1</strain>
    </source>
</reference>
<keyword evidence="5" id="KW-0998">Cell outer membrane</keyword>
<dbReference type="RefSeq" id="WP_149298768.1">
    <property type="nucleotide sequence ID" value="NZ_CP043473.1"/>
</dbReference>
<keyword evidence="2" id="KW-0732">Signal</keyword>
<organism evidence="7 8">
    <name type="scientific">Chromobacterium paludis</name>
    <dbReference type="NCBI Taxonomy" id="2605945"/>
    <lineage>
        <taxon>Bacteria</taxon>
        <taxon>Pseudomonadati</taxon>
        <taxon>Pseudomonadota</taxon>
        <taxon>Betaproteobacteria</taxon>
        <taxon>Neisseriales</taxon>
        <taxon>Chromobacteriaceae</taxon>
        <taxon>Chromobacterium</taxon>
    </lineage>
</organism>
<dbReference type="Pfam" id="PF13627">
    <property type="entry name" value="LptM_cons"/>
    <property type="match status" value="1"/>
</dbReference>
<dbReference type="AlphaFoldDB" id="A0A5C1DKP5"/>
<keyword evidence="3" id="KW-0472">Membrane</keyword>